<dbReference type="Proteomes" id="UP000324574">
    <property type="component" value="Unassembled WGS sequence"/>
</dbReference>
<evidence type="ECO:0000313" key="2">
    <source>
        <dbReference type="EMBL" id="TXJ44426.1"/>
    </source>
</evidence>
<dbReference type="PANTHER" id="PTHR46844:SF1">
    <property type="entry name" value="SLR5058 PROTEIN"/>
    <property type="match status" value="1"/>
</dbReference>
<dbReference type="SUPFAM" id="SSF52540">
    <property type="entry name" value="P-loop containing nucleoside triphosphate hydrolases"/>
    <property type="match status" value="1"/>
</dbReference>
<organism evidence="2 3">
    <name type="scientific">Brachyspira aalborgi</name>
    <dbReference type="NCBI Taxonomy" id="29522"/>
    <lineage>
        <taxon>Bacteria</taxon>
        <taxon>Pseudomonadati</taxon>
        <taxon>Spirochaetota</taxon>
        <taxon>Spirochaetia</taxon>
        <taxon>Brachyspirales</taxon>
        <taxon>Brachyspiraceae</taxon>
        <taxon>Brachyspira</taxon>
    </lineage>
</organism>
<evidence type="ECO:0000259" key="1">
    <source>
        <dbReference type="Pfam" id="PF22728"/>
    </source>
</evidence>
<dbReference type="Pfam" id="PF22728">
    <property type="entry name" value="NCH1"/>
    <property type="match status" value="1"/>
</dbReference>
<dbReference type="InterPro" id="IPR054735">
    <property type="entry name" value="NCH1"/>
</dbReference>
<dbReference type="Gene3D" id="3.40.50.300">
    <property type="entry name" value="P-loop containing nucleotide triphosphate hydrolases"/>
    <property type="match status" value="1"/>
</dbReference>
<gene>
    <name evidence="2" type="ORF">EPJ70_09410</name>
</gene>
<dbReference type="PANTHER" id="PTHR46844">
    <property type="entry name" value="SLR5058 PROTEIN"/>
    <property type="match status" value="1"/>
</dbReference>
<feature type="domain" description="NACHT C-terminal Helical" evidence="1">
    <location>
        <begin position="490"/>
        <end position="659"/>
    </location>
</feature>
<accession>A0A5C8F322</accession>
<dbReference type="RefSeq" id="WP_147527114.1">
    <property type="nucleotide sequence ID" value="NZ_SAYG01000009.1"/>
</dbReference>
<dbReference type="InterPro" id="IPR027417">
    <property type="entry name" value="P-loop_NTPase"/>
</dbReference>
<proteinExistence type="predicted"/>
<name>A0A5C8F322_9SPIR</name>
<dbReference type="AlphaFoldDB" id="A0A5C8F322"/>
<comment type="caution">
    <text evidence="2">The sequence shown here is derived from an EMBL/GenBank/DDBJ whole genome shotgun (WGS) entry which is preliminary data.</text>
</comment>
<evidence type="ECO:0000313" key="3">
    <source>
        <dbReference type="Proteomes" id="UP000324574"/>
    </source>
</evidence>
<dbReference type="EMBL" id="SAYG01000009">
    <property type="protein sequence ID" value="TXJ44426.1"/>
    <property type="molecule type" value="Genomic_DNA"/>
</dbReference>
<sequence>MVKNGSETRNIKEVWIITNDTFSHGAKNFINGYNEFKGKNIIFFGNQELLELIDKNMPEYWSDVNVEISMNLKELRTQIEAEEKAKSILSLPNGKDVYIKPRLINRSFNINDKSNKVNKTEKEIDIYNLINKGYMIIVEAQMGAGKSKLLRNICLKYTNIEDYNKNKIFPIYVSFNKFINDFNGNIENLLTRYQFHETNKDTKFLIALDGMDEVEINNMNEVLYHIENWCLSTKNHVIITTRYNNFTDIEFNKQVSCKVSIAPLSTKELFNFIKELCNNIDNRLFDDISKSQLMLDLPKSPFAAILLVQLLNENLNELPANIPELYRKYMELVLGRWDRDKGLTTSNNQIILEKILMIFSSNLINNNILELKENEFDNIIKEYVDSRNINYTLEDIKNDLVKKSKIISVNKNTCSVMFSHKSFLDFFYAKYAIDNNPLNIDEKLFSFYWSNICYFYIGLKLDCEDILSKLINLKPTEESLRFMKMITLPNFLMAGYHTPYRIIENNLDKIMVETSILFRDIINSTNGNFSFFSSASELFILWLFQSLIDDFYSYNFFKKAVMKSFSNLKGYKDDSEIRAYSMLFLSIISLRLDDTKVIYQFIEEDNIPIPIQIIIAYHLDDIIKLNSDKEALYRIKKRLNKMKKYIKKLDKNYIKSILKISIENRNNKS</sequence>
<protein>
    <recommendedName>
        <fullName evidence="1">NACHT C-terminal Helical domain-containing protein</fullName>
    </recommendedName>
</protein>
<reference evidence="2 3" key="1">
    <citation type="journal article" date="1992" name="Lakartidningen">
        <title>[Penicillin V and not amoxicillin is the first choice preparation in acute otitis].</title>
        <authorList>
            <person name="Kamme C."/>
            <person name="Lundgren K."/>
            <person name="Prellner K."/>
        </authorList>
    </citation>
    <scope>NUCLEOTIDE SEQUENCE [LARGE SCALE GENOMIC DNA]</scope>
    <source>
        <strain evidence="2 3">PC3714II</strain>
    </source>
</reference>